<keyword evidence="4 7" id="KW-0472">Membrane</keyword>
<feature type="transmembrane region" description="Helical" evidence="7">
    <location>
        <begin position="34"/>
        <end position="58"/>
    </location>
</feature>
<gene>
    <name evidence="8" type="ORF">CLV83_1933</name>
</gene>
<keyword evidence="3 7" id="KW-1133">Transmembrane helix</keyword>
<protein>
    <recommendedName>
        <fullName evidence="7">Flagellar protein</fullName>
    </recommendedName>
</protein>
<keyword evidence="8" id="KW-0282">Flagellum</keyword>
<dbReference type="EMBL" id="SMFU01000008">
    <property type="protein sequence ID" value="TCK07076.1"/>
    <property type="molecule type" value="Genomic_DNA"/>
</dbReference>
<dbReference type="InterPro" id="IPR052205">
    <property type="entry name" value="FliO/MopB"/>
</dbReference>
<evidence type="ECO:0000256" key="6">
    <source>
        <dbReference type="ARBA" id="ARBA00037937"/>
    </source>
</evidence>
<comment type="similarity">
    <text evidence="6 7">Belongs to the FliO/MopB family.</text>
</comment>
<name>A0A4V2PDY8_9GAMM</name>
<dbReference type="Pfam" id="PF04347">
    <property type="entry name" value="FliO"/>
    <property type="match status" value="1"/>
</dbReference>
<keyword evidence="8" id="KW-0969">Cilium</keyword>
<keyword evidence="2 7" id="KW-0812">Transmembrane</keyword>
<organism evidence="8 9">
    <name type="scientific">Marinobacterium mangrovicola</name>
    <dbReference type="NCBI Taxonomy" id="1476959"/>
    <lineage>
        <taxon>Bacteria</taxon>
        <taxon>Pseudomonadati</taxon>
        <taxon>Pseudomonadota</taxon>
        <taxon>Gammaproteobacteria</taxon>
        <taxon>Oceanospirillales</taxon>
        <taxon>Oceanospirillaceae</taxon>
        <taxon>Marinobacterium</taxon>
    </lineage>
</organism>
<proteinExistence type="inferred from homology"/>
<evidence type="ECO:0000256" key="1">
    <source>
        <dbReference type="ARBA" id="ARBA00022475"/>
    </source>
</evidence>
<dbReference type="GO" id="GO:0005886">
    <property type="term" value="C:plasma membrane"/>
    <property type="evidence" value="ECO:0007669"/>
    <property type="project" value="UniProtKB-SubCell"/>
</dbReference>
<keyword evidence="5 7" id="KW-0975">Bacterial flagellum</keyword>
<evidence type="ECO:0000256" key="4">
    <source>
        <dbReference type="ARBA" id="ARBA00023136"/>
    </source>
</evidence>
<evidence type="ECO:0000256" key="5">
    <source>
        <dbReference type="ARBA" id="ARBA00023143"/>
    </source>
</evidence>
<dbReference type="PANTHER" id="PTHR38766">
    <property type="entry name" value="FLAGELLAR PROTEIN FLIO"/>
    <property type="match status" value="1"/>
</dbReference>
<keyword evidence="8" id="KW-0966">Cell projection</keyword>
<dbReference type="InterPro" id="IPR022781">
    <property type="entry name" value="Flagellar_biosynth_FliO"/>
</dbReference>
<keyword evidence="1 7" id="KW-1003">Cell membrane</keyword>
<evidence type="ECO:0000313" key="8">
    <source>
        <dbReference type="EMBL" id="TCK07076.1"/>
    </source>
</evidence>
<evidence type="ECO:0000313" key="9">
    <source>
        <dbReference type="Proteomes" id="UP000294546"/>
    </source>
</evidence>
<dbReference type="GO" id="GO:0009425">
    <property type="term" value="C:bacterial-type flagellum basal body"/>
    <property type="evidence" value="ECO:0007669"/>
    <property type="project" value="UniProtKB-SubCell"/>
</dbReference>
<dbReference type="Proteomes" id="UP000294546">
    <property type="component" value="Unassembled WGS sequence"/>
</dbReference>
<reference evidence="8 9" key="1">
    <citation type="submission" date="2019-03" db="EMBL/GenBank/DDBJ databases">
        <title>Genomic Encyclopedia of Archaeal and Bacterial Type Strains, Phase II (KMG-II): from individual species to whole genera.</title>
        <authorList>
            <person name="Goeker M."/>
        </authorList>
    </citation>
    <scope>NUCLEOTIDE SEQUENCE [LARGE SCALE GENOMIC DNA]</scope>
    <source>
        <strain evidence="8 9">DSM 27697</strain>
    </source>
</reference>
<dbReference type="GO" id="GO:0044781">
    <property type="term" value="P:bacterial-type flagellum organization"/>
    <property type="evidence" value="ECO:0007669"/>
    <property type="project" value="UniProtKB-UniRule"/>
</dbReference>
<dbReference type="PANTHER" id="PTHR38766:SF1">
    <property type="entry name" value="FLAGELLAR PROTEIN FLIO"/>
    <property type="match status" value="1"/>
</dbReference>
<keyword evidence="9" id="KW-1185">Reference proteome</keyword>
<sequence>MRLGLAVLICLISQAGYSAENSTVSSAMPNPLGSGAVIELVLGLIAVIGLILALAWVVKRLNVLPGQRAGMQIVAVLPLGQREKAVLIQVGEQQMLLGVSSSHVSLLEKFDTPVIEPRRAPEGAFANRLKEAMQQRGRKP</sequence>
<dbReference type="AlphaFoldDB" id="A0A4V2PDY8"/>
<dbReference type="RefSeq" id="WP_132291052.1">
    <property type="nucleotide sequence ID" value="NZ_SMFU01000008.1"/>
</dbReference>
<evidence type="ECO:0000256" key="7">
    <source>
        <dbReference type="RuleBase" id="RU362064"/>
    </source>
</evidence>
<comment type="subcellular location">
    <subcellularLocation>
        <location evidence="7">Cell membrane</location>
    </subcellularLocation>
    <subcellularLocation>
        <location evidence="7">Bacterial flagellum basal body</location>
    </subcellularLocation>
</comment>
<evidence type="ECO:0000256" key="2">
    <source>
        <dbReference type="ARBA" id="ARBA00022692"/>
    </source>
</evidence>
<accession>A0A4V2PDY8</accession>
<dbReference type="OrthoDB" id="5741235at2"/>
<dbReference type="NCBIfam" id="TIGR03500">
    <property type="entry name" value="FliO_TIGR"/>
    <property type="match status" value="1"/>
</dbReference>
<comment type="caution">
    <text evidence="8">The sequence shown here is derived from an EMBL/GenBank/DDBJ whole genome shotgun (WGS) entry which is preliminary data.</text>
</comment>
<evidence type="ECO:0000256" key="3">
    <source>
        <dbReference type="ARBA" id="ARBA00022989"/>
    </source>
</evidence>